<protein>
    <recommendedName>
        <fullName evidence="3">Pyrrolo-quinoline quinone repeat domain-containing protein</fullName>
    </recommendedName>
</protein>
<evidence type="ECO:0000256" key="1">
    <source>
        <dbReference type="SAM" id="MobiDB-lite"/>
    </source>
</evidence>
<organism evidence="4 5">
    <name type="scientific">Nonomuraea glycinis</name>
    <dbReference type="NCBI Taxonomy" id="2047744"/>
    <lineage>
        <taxon>Bacteria</taxon>
        <taxon>Bacillati</taxon>
        <taxon>Actinomycetota</taxon>
        <taxon>Actinomycetes</taxon>
        <taxon>Streptosporangiales</taxon>
        <taxon>Streptosporangiaceae</taxon>
        <taxon>Nonomuraea</taxon>
    </lineage>
</organism>
<sequence>MTDHPLGPPSSPAPEPLPGPVSTPAPTWGPPQNHQPWTPSAAPYGQAPTPQSDIPYTPPAPPPSRNPYAPTQGPAETPYGRPSPPPSAGRDLSPPTVNPYAPSASSGSDPPYGPPAPTGSGPSYGPPVDTGSGPPYGLSVPAGNGPSYGPPAPAGSGPSYSPAQPMGNPYGQGAWPAATPQALGDAIAPRKARGTTKIVLIVALSLVVLLAAGLTTWWFVARPSILSPTNLQAGEPETPTASNWSVPLLGAGGTDFSTGMAFASWLTDTTVIRAQKEGVLAYELKSGEQAWRTPPPGEHVCGATPDLFEGKGAFAYGTEKVCDHLAGIDAATGKITWRIEIPTRKASTQAGLMVPGLMSTNGMIIVETDDTLTAYRLSDGGRQWAKPMPNKCHLDDANAGPGRVVALVNCGSPKKNSVQVIHPRTGDVAGNFPIGELPLQRAVLSAKPIVIQREINGKNVFTHFAAAGKVSEFTTGRVDLLTQNGVVFVEGVLEQRRYAVHGDRLYLTTSSEKMARTGGTKNTALAFDLKTGRRLWESSATQDVMLTYIRADDQGLLTLEAGERHTVAPRLVRLDAATGKAHEVAKLPLEYAGEGRRAKVFERAGTVITLPWSAAYGHKAVSYITTTAS</sequence>
<keyword evidence="2" id="KW-0472">Membrane</keyword>
<proteinExistence type="predicted"/>
<comment type="caution">
    <text evidence="4">The sequence shown here is derived from an EMBL/GenBank/DDBJ whole genome shotgun (WGS) entry which is preliminary data.</text>
</comment>
<accession>A0A918E2P0</accession>
<keyword evidence="5" id="KW-1185">Reference proteome</keyword>
<keyword evidence="2" id="KW-0812">Transmembrane</keyword>
<evidence type="ECO:0000259" key="3">
    <source>
        <dbReference type="Pfam" id="PF13360"/>
    </source>
</evidence>
<keyword evidence="2" id="KW-1133">Transmembrane helix</keyword>
<evidence type="ECO:0000313" key="4">
    <source>
        <dbReference type="EMBL" id="GGP00145.1"/>
    </source>
</evidence>
<dbReference type="InterPro" id="IPR002372">
    <property type="entry name" value="PQQ_rpt_dom"/>
</dbReference>
<dbReference type="AlphaFoldDB" id="A0A918E2P0"/>
<reference evidence="4" key="2">
    <citation type="submission" date="2020-09" db="EMBL/GenBank/DDBJ databases">
        <authorList>
            <person name="Sun Q."/>
            <person name="Zhou Y."/>
        </authorList>
    </citation>
    <scope>NUCLEOTIDE SEQUENCE</scope>
    <source>
        <strain evidence="4">CGMCC 4.7430</strain>
    </source>
</reference>
<evidence type="ECO:0000256" key="2">
    <source>
        <dbReference type="SAM" id="Phobius"/>
    </source>
</evidence>
<gene>
    <name evidence="4" type="ORF">GCM10012278_00010</name>
</gene>
<evidence type="ECO:0000313" key="5">
    <source>
        <dbReference type="Proteomes" id="UP000660745"/>
    </source>
</evidence>
<reference evidence="4" key="1">
    <citation type="journal article" date="2014" name="Int. J. Syst. Evol. Microbiol.">
        <title>Complete genome sequence of Corynebacterium casei LMG S-19264T (=DSM 44701T), isolated from a smear-ripened cheese.</title>
        <authorList>
            <consortium name="US DOE Joint Genome Institute (JGI-PGF)"/>
            <person name="Walter F."/>
            <person name="Albersmeier A."/>
            <person name="Kalinowski J."/>
            <person name="Ruckert C."/>
        </authorList>
    </citation>
    <scope>NUCLEOTIDE SEQUENCE</scope>
    <source>
        <strain evidence="4">CGMCC 4.7430</strain>
    </source>
</reference>
<dbReference type="SUPFAM" id="SSF50998">
    <property type="entry name" value="Quinoprotein alcohol dehydrogenase-like"/>
    <property type="match status" value="1"/>
</dbReference>
<dbReference type="Pfam" id="PF13360">
    <property type="entry name" value="PQQ_2"/>
    <property type="match status" value="1"/>
</dbReference>
<name>A0A918E2P0_9ACTN</name>
<feature type="compositionally biased region" description="Pro residues" evidence="1">
    <location>
        <begin position="1"/>
        <end position="29"/>
    </location>
</feature>
<dbReference type="EMBL" id="BMNK01000001">
    <property type="protein sequence ID" value="GGP00145.1"/>
    <property type="molecule type" value="Genomic_DNA"/>
</dbReference>
<dbReference type="PANTHER" id="PTHR34512">
    <property type="entry name" value="CELL SURFACE PROTEIN"/>
    <property type="match status" value="1"/>
</dbReference>
<dbReference type="Gene3D" id="2.130.10.10">
    <property type="entry name" value="YVTN repeat-like/Quinoprotein amine dehydrogenase"/>
    <property type="match status" value="1"/>
</dbReference>
<dbReference type="Proteomes" id="UP000660745">
    <property type="component" value="Unassembled WGS sequence"/>
</dbReference>
<feature type="region of interest" description="Disordered" evidence="1">
    <location>
        <begin position="1"/>
        <end position="174"/>
    </location>
</feature>
<feature type="compositionally biased region" description="Low complexity" evidence="1">
    <location>
        <begin position="154"/>
        <end position="163"/>
    </location>
</feature>
<feature type="transmembrane region" description="Helical" evidence="2">
    <location>
        <begin position="198"/>
        <end position="220"/>
    </location>
</feature>
<feature type="compositionally biased region" description="Pro residues" evidence="1">
    <location>
        <begin position="56"/>
        <end position="65"/>
    </location>
</feature>
<dbReference type="InterPro" id="IPR011047">
    <property type="entry name" value="Quinoprotein_ADH-like_sf"/>
</dbReference>
<dbReference type="PANTHER" id="PTHR34512:SF30">
    <property type="entry name" value="OUTER MEMBRANE PROTEIN ASSEMBLY FACTOR BAMB"/>
    <property type="match status" value="1"/>
</dbReference>
<feature type="domain" description="Pyrrolo-quinoline quinone repeat" evidence="3">
    <location>
        <begin position="276"/>
        <end position="537"/>
    </location>
</feature>
<dbReference type="InterPro" id="IPR015943">
    <property type="entry name" value="WD40/YVTN_repeat-like_dom_sf"/>
</dbReference>